<proteinExistence type="predicted"/>
<dbReference type="EMBL" id="JAPNMI010000002">
    <property type="protein sequence ID" value="MCY0788901.1"/>
    <property type="molecule type" value="Genomic_DNA"/>
</dbReference>
<evidence type="ECO:0000313" key="2">
    <source>
        <dbReference type="Proteomes" id="UP001076655"/>
    </source>
</evidence>
<name>A0A9Q4CN43_MORMO</name>
<dbReference type="RefSeq" id="WP_187161488.1">
    <property type="nucleotide sequence ID" value="NZ_JALMEJ010000003.1"/>
</dbReference>
<gene>
    <name evidence="1" type="ORF">N0392_04245</name>
</gene>
<evidence type="ECO:0000313" key="1">
    <source>
        <dbReference type="EMBL" id="MCY0788901.1"/>
    </source>
</evidence>
<reference evidence="1" key="1">
    <citation type="submission" date="2022-08" db="EMBL/GenBank/DDBJ databases">
        <authorList>
            <person name="Dale J.L."/>
        </authorList>
    </citation>
    <scope>NUCLEOTIDE SEQUENCE</scope>
    <source>
        <strain evidence="1">2022EL-00758</strain>
    </source>
</reference>
<protein>
    <submittedName>
        <fullName evidence="1">Uncharacterized protein</fullName>
    </submittedName>
</protein>
<dbReference type="AlphaFoldDB" id="A0A9Q4CN43"/>
<sequence length="51" mass="5901">MSMFINLGYYAVYFNGNLSDSGYMNDDKKVSIFTGIFPAFFKDDITRQMII</sequence>
<accession>A0A9Q4CN43</accession>
<dbReference type="Proteomes" id="UP001076655">
    <property type="component" value="Unassembled WGS sequence"/>
</dbReference>
<organism evidence="1 2">
    <name type="scientific">Morganella morganii</name>
    <name type="common">Proteus morganii</name>
    <dbReference type="NCBI Taxonomy" id="582"/>
    <lineage>
        <taxon>Bacteria</taxon>
        <taxon>Pseudomonadati</taxon>
        <taxon>Pseudomonadota</taxon>
        <taxon>Gammaproteobacteria</taxon>
        <taxon>Enterobacterales</taxon>
        <taxon>Morganellaceae</taxon>
        <taxon>Morganella</taxon>
    </lineage>
</organism>
<comment type="caution">
    <text evidence="1">The sequence shown here is derived from an EMBL/GenBank/DDBJ whole genome shotgun (WGS) entry which is preliminary data.</text>
</comment>